<gene>
    <name evidence="1" type="ORF">Acr_06g0017070</name>
</gene>
<dbReference type="EMBL" id="BJWL01000006">
    <property type="protein sequence ID" value="GFY89767.1"/>
    <property type="molecule type" value="Genomic_DNA"/>
</dbReference>
<comment type="caution">
    <text evidence="1">The sequence shown here is derived from an EMBL/GenBank/DDBJ whole genome shotgun (WGS) entry which is preliminary data.</text>
</comment>
<sequence length="239" mass="26552">MASNTLRSKSHYHARSVSFPSRSLPLIAEFDEHLGRLRASEATPSWLTAISNGLSGLADLYDCVNDLILLPHTQQICNEKWAEGVLDGYLKLLDACATIKEIFSQTKEEVKELHSLMRRKGDASAFGGYLTSRKKAKKVIEKLRKDLKSIGNKDKDRENVPIVSMLKEVEEVTCAVLESLLSYAAGTKAKSARSGWSLVSKLMHQKRGSRQAKEKVFGEFEKIDGVLHALAGHKPLMTI</sequence>
<dbReference type="AlphaFoldDB" id="A0A7J0EVY2"/>
<evidence type="ECO:0000313" key="1">
    <source>
        <dbReference type="EMBL" id="GFY89767.1"/>
    </source>
</evidence>
<dbReference type="Pfam" id="PF03087">
    <property type="entry name" value="BPS1"/>
    <property type="match status" value="1"/>
</dbReference>
<reference evidence="1 2" key="1">
    <citation type="submission" date="2019-07" db="EMBL/GenBank/DDBJ databases">
        <title>De Novo Assembly of kiwifruit Actinidia rufa.</title>
        <authorList>
            <person name="Sugita-Konishi S."/>
            <person name="Sato K."/>
            <person name="Mori E."/>
            <person name="Abe Y."/>
            <person name="Kisaki G."/>
            <person name="Hamano K."/>
            <person name="Suezawa K."/>
            <person name="Otani M."/>
            <person name="Fukuda T."/>
            <person name="Manabe T."/>
            <person name="Gomi K."/>
            <person name="Tabuchi M."/>
            <person name="Akimitsu K."/>
            <person name="Kataoka I."/>
        </authorList>
    </citation>
    <scope>NUCLEOTIDE SEQUENCE [LARGE SCALE GENOMIC DNA]</scope>
    <source>
        <strain evidence="2">cv. Fuchu</strain>
    </source>
</reference>
<dbReference type="GO" id="GO:0048367">
    <property type="term" value="P:shoot system development"/>
    <property type="evidence" value="ECO:0007669"/>
    <property type="project" value="InterPro"/>
</dbReference>
<dbReference type="PANTHER" id="PTHR33070:SF129">
    <property type="entry name" value="DUF241 DOMAIN PROTEIN"/>
    <property type="match status" value="1"/>
</dbReference>
<protein>
    <submittedName>
        <fullName evidence="1">Uncharacterized protein</fullName>
    </submittedName>
</protein>
<dbReference type="OrthoDB" id="1701699at2759"/>
<dbReference type="InterPro" id="IPR004320">
    <property type="entry name" value="BPS1_pln"/>
</dbReference>
<dbReference type="GO" id="GO:0048364">
    <property type="term" value="P:root development"/>
    <property type="evidence" value="ECO:0007669"/>
    <property type="project" value="InterPro"/>
</dbReference>
<evidence type="ECO:0000313" key="2">
    <source>
        <dbReference type="Proteomes" id="UP000585474"/>
    </source>
</evidence>
<organism evidence="1 2">
    <name type="scientific">Actinidia rufa</name>
    <dbReference type="NCBI Taxonomy" id="165716"/>
    <lineage>
        <taxon>Eukaryota</taxon>
        <taxon>Viridiplantae</taxon>
        <taxon>Streptophyta</taxon>
        <taxon>Embryophyta</taxon>
        <taxon>Tracheophyta</taxon>
        <taxon>Spermatophyta</taxon>
        <taxon>Magnoliopsida</taxon>
        <taxon>eudicotyledons</taxon>
        <taxon>Gunneridae</taxon>
        <taxon>Pentapetalae</taxon>
        <taxon>asterids</taxon>
        <taxon>Ericales</taxon>
        <taxon>Actinidiaceae</taxon>
        <taxon>Actinidia</taxon>
    </lineage>
</organism>
<proteinExistence type="predicted"/>
<dbReference type="Proteomes" id="UP000585474">
    <property type="component" value="Unassembled WGS sequence"/>
</dbReference>
<dbReference type="PANTHER" id="PTHR33070">
    <property type="entry name" value="OS06G0725500 PROTEIN"/>
    <property type="match status" value="1"/>
</dbReference>
<keyword evidence="2" id="KW-1185">Reference proteome</keyword>
<accession>A0A7J0EVY2</accession>
<name>A0A7J0EVY2_9ERIC</name>